<dbReference type="Proteomes" id="UP000261905">
    <property type="component" value="Unassembled WGS sequence"/>
</dbReference>
<dbReference type="EMBL" id="QUBQ01000001">
    <property type="protein sequence ID" value="REK76932.1"/>
    <property type="molecule type" value="Genomic_DNA"/>
</dbReference>
<sequence>MSASETRKKVTSAQTAERLKEEETAGSLSDAADVYYLTKDNAAFHKTEGQMLAVTIMEETHSAVYVHSSFPHTNKHMFLSVRTLENREIGMIRSLDDFSEDTQQLLKEQLHIRYFTPEIRKVISVKEEFGYSYWEAETSAGLCRFTVRGGGSHAKLVTPDRLLVTDVDGNRFVIQDISKLTDKEFRMVEMCMYG</sequence>
<dbReference type="AlphaFoldDB" id="A0A371PL49"/>
<dbReference type="Pfam" id="PF08909">
    <property type="entry name" value="DUF1854"/>
    <property type="match status" value="1"/>
</dbReference>
<feature type="region of interest" description="Disordered" evidence="1">
    <location>
        <begin position="1"/>
        <end position="24"/>
    </location>
</feature>
<evidence type="ECO:0000259" key="2">
    <source>
        <dbReference type="Pfam" id="PF08909"/>
    </source>
</evidence>
<proteinExistence type="predicted"/>
<keyword evidence="4" id="KW-1185">Reference proteome</keyword>
<dbReference type="OrthoDB" id="9796887at2"/>
<name>A0A371PL49_9BACL</name>
<dbReference type="RefSeq" id="WP_116044188.1">
    <property type="nucleotide sequence ID" value="NZ_QUBQ01000001.1"/>
</dbReference>
<dbReference type="InterPro" id="IPR015005">
    <property type="entry name" value="DUF1854"/>
</dbReference>
<comment type="caution">
    <text evidence="3">The sequence shown here is derived from an EMBL/GenBank/DDBJ whole genome shotgun (WGS) entry which is preliminary data.</text>
</comment>
<protein>
    <submittedName>
        <fullName evidence="3">DUF1854 domain-containing protein</fullName>
    </submittedName>
</protein>
<accession>A0A371PL49</accession>
<evidence type="ECO:0000313" key="3">
    <source>
        <dbReference type="EMBL" id="REK76932.1"/>
    </source>
</evidence>
<organism evidence="3 4">
    <name type="scientific">Paenibacillus paeoniae</name>
    <dbReference type="NCBI Taxonomy" id="2292705"/>
    <lineage>
        <taxon>Bacteria</taxon>
        <taxon>Bacillati</taxon>
        <taxon>Bacillota</taxon>
        <taxon>Bacilli</taxon>
        <taxon>Bacillales</taxon>
        <taxon>Paenibacillaceae</taxon>
        <taxon>Paenibacillus</taxon>
    </lineage>
</organism>
<evidence type="ECO:0000256" key="1">
    <source>
        <dbReference type="SAM" id="MobiDB-lite"/>
    </source>
</evidence>
<evidence type="ECO:0000313" key="4">
    <source>
        <dbReference type="Proteomes" id="UP000261905"/>
    </source>
</evidence>
<reference evidence="3 4" key="1">
    <citation type="submission" date="2018-08" db="EMBL/GenBank/DDBJ databases">
        <title>Paenibacillus sp. M4BSY-1, whole genome shotgun sequence.</title>
        <authorList>
            <person name="Tuo L."/>
        </authorList>
    </citation>
    <scope>NUCLEOTIDE SEQUENCE [LARGE SCALE GENOMIC DNA]</scope>
    <source>
        <strain evidence="3 4">M4BSY-1</strain>
    </source>
</reference>
<feature type="domain" description="DUF1854" evidence="2">
    <location>
        <begin position="61"/>
        <end position="188"/>
    </location>
</feature>
<gene>
    <name evidence="3" type="ORF">DX130_07930</name>
</gene>